<sequence>MGLGEGFVIPVEQFALLLREESGGGTGAGSAGGIANGDTMPCGAPHDRLATYPNTDLEIRFSWLPCSIGWAGPLSGGAGW</sequence>
<proteinExistence type="predicted"/>
<dbReference type="EMBL" id="BMSA01000036">
    <property type="protein sequence ID" value="GGT89836.1"/>
    <property type="molecule type" value="Genomic_DNA"/>
</dbReference>
<dbReference type="AlphaFoldDB" id="A0A918M0R8"/>
<gene>
    <name evidence="1" type="ORF">GCM10010226_80050</name>
</gene>
<keyword evidence="2" id="KW-1185">Reference proteome</keyword>
<reference evidence="1" key="2">
    <citation type="submission" date="2020-09" db="EMBL/GenBank/DDBJ databases">
        <authorList>
            <person name="Sun Q."/>
            <person name="Ohkuma M."/>
        </authorList>
    </citation>
    <scope>NUCLEOTIDE SEQUENCE</scope>
    <source>
        <strain evidence="1">JCM 4125</strain>
    </source>
</reference>
<organism evidence="1 2">
    <name type="scientific">Streptomyces phaeofaciens</name>
    <dbReference type="NCBI Taxonomy" id="68254"/>
    <lineage>
        <taxon>Bacteria</taxon>
        <taxon>Bacillati</taxon>
        <taxon>Actinomycetota</taxon>
        <taxon>Actinomycetes</taxon>
        <taxon>Kitasatosporales</taxon>
        <taxon>Streptomycetaceae</taxon>
        <taxon>Streptomyces</taxon>
    </lineage>
</organism>
<reference evidence="1" key="1">
    <citation type="journal article" date="2014" name="Int. J. Syst. Evol. Microbiol.">
        <title>Complete genome sequence of Corynebacterium casei LMG S-19264T (=DSM 44701T), isolated from a smear-ripened cheese.</title>
        <authorList>
            <consortium name="US DOE Joint Genome Institute (JGI-PGF)"/>
            <person name="Walter F."/>
            <person name="Albersmeier A."/>
            <person name="Kalinowski J."/>
            <person name="Ruckert C."/>
        </authorList>
    </citation>
    <scope>NUCLEOTIDE SEQUENCE</scope>
    <source>
        <strain evidence="1">JCM 4125</strain>
    </source>
</reference>
<evidence type="ECO:0000313" key="2">
    <source>
        <dbReference type="Proteomes" id="UP000646776"/>
    </source>
</evidence>
<comment type="caution">
    <text evidence="1">The sequence shown here is derived from an EMBL/GenBank/DDBJ whole genome shotgun (WGS) entry which is preliminary data.</text>
</comment>
<evidence type="ECO:0000313" key="1">
    <source>
        <dbReference type="EMBL" id="GGT89836.1"/>
    </source>
</evidence>
<accession>A0A918M0R8</accession>
<name>A0A918M0R8_9ACTN</name>
<dbReference type="Proteomes" id="UP000646776">
    <property type="component" value="Unassembled WGS sequence"/>
</dbReference>
<protein>
    <submittedName>
        <fullName evidence="1">Uncharacterized protein</fullName>
    </submittedName>
</protein>